<reference evidence="3" key="1">
    <citation type="journal article" date="2019" name="Int. J. Syst. Evol. Microbiol.">
        <title>The Global Catalogue of Microorganisms (GCM) 10K type strain sequencing project: providing services to taxonomists for standard genome sequencing and annotation.</title>
        <authorList>
            <consortium name="The Broad Institute Genomics Platform"/>
            <consortium name="The Broad Institute Genome Sequencing Center for Infectious Disease"/>
            <person name="Wu L."/>
            <person name="Ma J."/>
        </authorList>
    </citation>
    <scope>NUCLEOTIDE SEQUENCE [LARGE SCALE GENOMIC DNA]</scope>
    <source>
        <strain evidence="3">CGMCC 1.12482</strain>
    </source>
</reference>
<evidence type="ECO:0008006" key="4">
    <source>
        <dbReference type="Google" id="ProtNLM"/>
    </source>
</evidence>
<feature type="signal peptide" evidence="1">
    <location>
        <begin position="1"/>
        <end position="24"/>
    </location>
</feature>
<dbReference type="Proteomes" id="UP000638188">
    <property type="component" value="Unassembled WGS sequence"/>
</dbReference>
<keyword evidence="3" id="KW-1185">Reference proteome</keyword>
<keyword evidence="1" id="KW-0732">Signal</keyword>
<dbReference type="EMBL" id="BMFF01000004">
    <property type="protein sequence ID" value="GGD03663.1"/>
    <property type="molecule type" value="Genomic_DNA"/>
</dbReference>
<comment type="caution">
    <text evidence="2">The sequence shown here is derived from an EMBL/GenBank/DDBJ whole genome shotgun (WGS) entry which is preliminary data.</text>
</comment>
<dbReference type="RefSeq" id="WP_150276835.1">
    <property type="nucleotide sequence ID" value="NZ_BMFF01000004.1"/>
</dbReference>
<sequence>MNHISHPLLLAGLLGISISLGVQAQQAPIVAAEAEHIVADPEMHAQERMERSISLVESRANIERSRGMRGAAEQLHQVADLLRKAPQTGETAQLAAEAVIAVERGAITEAMVLAESAAMLAERTAGH</sequence>
<organism evidence="2 3">
    <name type="scientific">Halopseudomonas salina</name>
    <dbReference type="NCBI Taxonomy" id="1323744"/>
    <lineage>
        <taxon>Bacteria</taxon>
        <taxon>Pseudomonadati</taxon>
        <taxon>Pseudomonadota</taxon>
        <taxon>Gammaproteobacteria</taxon>
        <taxon>Pseudomonadales</taxon>
        <taxon>Pseudomonadaceae</taxon>
        <taxon>Halopseudomonas</taxon>
    </lineage>
</organism>
<feature type="chain" id="PRO_5046416812" description="YfdX protein" evidence="1">
    <location>
        <begin position="25"/>
        <end position="127"/>
    </location>
</feature>
<name>A0ABQ1PUU5_9GAMM</name>
<protein>
    <recommendedName>
        <fullName evidence="4">YfdX protein</fullName>
    </recommendedName>
</protein>
<evidence type="ECO:0000313" key="3">
    <source>
        <dbReference type="Proteomes" id="UP000638188"/>
    </source>
</evidence>
<proteinExistence type="predicted"/>
<evidence type="ECO:0000256" key="1">
    <source>
        <dbReference type="SAM" id="SignalP"/>
    </source>
</evidence>
<evidence type="ECO:0000313" key="2">
    <source>
        <dbReference type="EMBL" id="GGD03663.1"/>
    </source>
</evidence>
<gene>
    <name evidence="2" type="ORF">GCM10007418_23440</name>
</gene>
<accession>A0ABQ1PUU5</accession>